<dbReference type="EMBL" id="JBBEST010000003">
    <property type="protein sequence ID" value="MFM1347086.1"/>
    <property type="molecule type" value="Genomic_DNA"/>
</dbReference>
<dbReference type="Proteomes" id="UP001629523">
    <property type="component" value="Unassembled WGS sequence"/>
</dbReference>
<protein>
    <submittedName>
        <fullName evidence="1">Uncharacterized protein</fullName>
    </submittedName>
</protein>
<dbReference type="RefSeq" id="WP_050078176.1">
    <property type="nucleotide sequence ID" value="NZ_CABHYG010000011.1"/>
</dbReference>
<evidence type="ECO:0000313" key="1">
    <source>
        <dbReference type="EMBL" id="MFM1347086.1"/>
    </source>
</evidence>
<evidence type="ECO:0000313" key="2">
    <source>
        <dbReference type="Proteomes" id="UP001629523"/>
    </source>
</evidence>
<keyword evidence="2" id="KW-1185">Reference proteome</keyword>
<sequence length="108" mass="12784">MTNTENNRDIDKLLSCIYHDNKISNLEFQILRDFADEKFDFLLNNYGKNNNLSAFQKSMDVTVQLMQQSFFDIKEKCKSDDEKKLAKEAFDAQISYIIANYERFFSNL</sequence>
<gene>
    <name evidence="1" type="ORF">WFP14_10995</name>
</gene>
<reference evidence="1 2" key="1">
    <citation type="journal article" date="2024" name="Infect. Genet. Evol.">
        <title>Characteristics and comparative genome analysis of Yersinia enterocolitica and related species associated with human infections in Switzerland 2019-2023.</title>
        <authorList>
            <person name="Stevens M.J.A."/>
            <person name="Horlbog J.A."/>
            <person name="Diethelm A."/>
            <person name="Stephan R."/>
            <person name="Nuesch-Inderbinen M."/>
        </authorList>
    </citation>
    <scope>NUCLEOTIDE SEQUENCE [LARGE SCALE GENOMIC DNA]</scope>
    <source>
        <strain evidence="1 2">N20-0302</strain>
    </source>
</reference>
<organism evidence="1 2">
    <name type="scientific">Yersinia proxima</name>
    <dbReference type="NCBI Taxonomy" id="2890316"/>
    <lineage>
        <taxon>Bacteria</taxon>
        <taxon>Pseudomonadati</taxon>
        <taxon>Pseudomonadota</taxon>
        <taxon>Gammaproteobacteria</taxon>
        <taxon>Enterobacterales</taxon>
        <taxon>Yersiniaceae</taxon>
        <taxon>Yersinia</taxon>
    </lineage>
</organism>
<accession>A0ABW9EYD2</accession>
<dbReference type="GeneID" id="93970592"/>
<proteinExistence type="predicted"/>
<comment type="caution">
    <text evidence="1">The sequence shown here is derived from an EMBL/GenBank/DDBJ whole genome shotgun (WGS) entry which is preliminary data.</text>
</comment>
<name>A0ABW9EYD2_9GAMM</name>